<name>A0A8H5GYS5_9AGAR</name>
<feature type="region of interest" description="Disordered" evidence="1">
    <location>
        <begin position="78"/>
        <end position="122"/>
    </location>
</feature>
<dbReference type="EMBL" id="JAACJP010000039">
    <property type="protein sequence ID" value="KAF5373435.1"/>
    <property type="molecule type" value="Genomic_DNA"/>
</dbReference>
<feature type="compositionally biased region" description="Basic and acidic residues" evidence="1">
    <location>
        <begin position="96"/>
        <end position="106"/>
    </location>
</feature>
<protein>
    <submittedName>
        <fullName evidence="2">Uncharacterized protein</fullName>
    </submittedName>
</protein>
<accession>A0A8H5GYS5</accession>
<organism evidence="2 3">
    <name type="scientific">Tricholomella constricta</name>
    <dbReference type="NCBI Taxonomy" id="117010"/>
    <lineage>
        <taxon>Eukaryota</taxon>
        <taxon>Fungi</taxon>
        <taxon>Dikarya</taxon>
        <taxon>Basidiomycota</taxon>
        <taxon>Agaricomycotina</taxon>
        <taxon>Agaricomycetes</taxon>
        <taxon>Agaricomycetidae</taxon>
        <taxon>Agaricales</taxon>
        <taxon>Tricholomatineae</taxon>
        <taxon>Lyophyllaceae</taxon>
        <taxon>Tricholomella</taxon>
    </lineage>
</organism>
<reference evidence="2 3" key="1">
    <citation type="journal article" date="2020" name="ISME J.">
        <title>Uncovering the hidden diversity of litter-decomposition mechanisms in mushroom-forming fungi.</title>
        <authorList>
            <person name="Floudas D."/>
            <person name="Bentzer J."/>
            <person name="Ahren D."/>
            <person name="Johansson T."/>
            <person name="Persson P."/>
            <person name="Tunlid A."/>
        </authorList>
    </citation>
    <scope>NUCLEOTIDE SEQUENCE [LARGE SCALE GENOMIC DNA]</scope>
    <source>
        <strain evidence="2 3">CBS 661.87</strain>
    </source>
</reference>
<sequence>MTVFNTANSFTDKAEKVLGELLPHLDITTRMSDSTRHTCGGDVHLADLRLLGAVYGPLSSSGKFLSLKVVVRDVVKATSSRSHPHPHSLRSQAALDHIKEDSRPEPQNRLTKMTPPKYGFEGTPIDIQRVEQVLEISKDQF</sequence>
<keyword evidence="3" id="KW-1185">Reference proteome</keyword>
<gene>
    <name evidence="2" type="ORF">D9615_009494</name>
</gene>
<dbReference type="AlphaFoldDB" id="A0A8H5GYS5"/>
<evidence type="ECO:0000313" key="3">
    <source>
        <dbReference type="Proteomes" id="UP000565441"/>
    </source>
</evidence>
<comment type="caution">
    <text evidence="2">The sequence shown here is derived from an EMBL/GenBank/DDBJ whole genome shotgun (WGS) entry which is preliminary data.</text>
</comment>
<proteinExistence type="predicted"/>
<dbReference type="Proteomes" id="UP000565441">
    <property type="component" value="Unassembled WGS sequence"/>
</dbReference>
<evidence type="ECO:0000256" key="1">
    <source>
        <dbReference type="SAM" id="MobiDB-lite"/>
    </source>
</evidence>
<evidence type="ECO:0000313" key="2">
    <source>
        <dbReference type="EMBL" id="KAF5373435.1"/>
    </source>
</evidence>